<comment type="similarity">
    <text evidence="1">Belongs to the transferase hexapeptide repeat family.</text>
</comment>
<organism evidence="3 4">
    <name type="scientific">Aromatoleum aromaticum (strain DSM 19018 / LMG 30748 / EbN1)</name>
    <name type="common">Azoarcus sp. (strain EbN1)</name>
    <dbReference type="NCBI Taxonomy" id="76114"/>
    <lineage>
        <taxon>Bacteria</taxon>
        <taxon>Pseudomonadati</taxon>
        <taxon>Pseudomonadota</taxon>
        <taxon>Betaproteobacteria</taxon>
        <taxon>Rhodocyclales</taxon>
        <taxon>Rhodocyclaceae</taxon>
        <taxon>Aromatoleum</taxon>
    </lineage>
</organism>
<evidence type="ECO:0000256" key="1">
    <source>
        <dbReference type="ARBA" id="ARBA00007274"/>
    </source>
</evidence>
<feature type="transmembrane region" description="Helical" evidence="2">
    <location>
        <begin position="47"/>
        <end position="64"/>
    </location>
</feature>
<dbReference type="PANTHER" id="PTHR43300">
    <property type="entry name" value="ACETYLTRANSFERASE"/>
    <property type="match status" value="1"/>
</dbReference>
<dbReference type="eggNOG" id="COG0110">
    <property type="taxonomic scope" value="Bacteria"/>
</dbReference>
<dbReference type="PANTHER" id="PTHR43300:SF6">
    <property type="entry name" value="ACETYLTRANSFERASE YVOF-RELATED"/>
    <property type="match status" value="1"/>
</dbReference>
<evidence type="ECO:0000313" key="4">
    <source>
        <dbReference type="Proteomes" id="UP000006552"/>
    </source>
</evidence>
<dbReference type="KEGG" id="eba:ebA7197"/>
<dbReference type="InterPro" id="IPR011004">
    <property type="entry name" value="Trimer_LpxA-like_sf"/>
</dbReference>
<dbReference type="AlphaFoldDB" id="Q5NXK8"/>
<protein>
    <submittedName>
        <fullName evidence="3">Glycan acetyltransferase</fullName>
    </submittedName>
</protein>
<dbReference type="Proteomes" id="UP000006552">
    <property type="component" value="Chromosome"/>
</dbReference>
<feature type="transmembrane region" description="Helical" evidence="2">
    <location>
        <begin position="7"/>
        <end position="27"/>
    </location>
</feature>
<dbReference type="InterPro" id="IPR050179">
    <property type="entry name" value="Trans_hexapeptide_repeat"/>
</dbReference>
<keyword evidence="2" id="KW-0472">Membrane</keyword>
<evidence type="ECO:0000313" key="3">
    <source>
        <dbReference type="EMBL" id="CAI10206.1"/>
    </source>
</evidence>
<keyword evidence="2" id="KW-1133">Transmembrane helix</keyword>
<keyword evidence="4" id="KW-1185">Reference proteome</keyword>
<reference evidence="3 4" key="1">
    <citation type="journal article" date="2005" name="Arch. Microbiol.">
        <title>The genome sequence of an anaerobic aromatic-degrading denitrifying bacterium, strain EbN1.</title>
        <authorList>
            <person name="Rabus R."/>
            <person name="Kube M."/>
            <person name="Heider J."/>
            <person name="Beck A."/>
            <person name="Heitmann K."/>
            <person name="Widdel F."/>
            <person name="Reinhardt R."/>
        </authorList>
    </citation>
    <scope>NUCLEOTIDE SEQUENCE [LARGE SCALE GENOMIC DNA]</scope>
    <source>
        <strain evidence="3 4">EbN1</strain>
    </source>
</reference>
<dbReference type="Pfam" id="PF14602">
    <property type="entry name" value="Hexapep_2"/>
    <property type="match status" value="1"/>
</dbReference>
<keyword evidence="2" id="KW-0812">Transmembrane</keyword>
<dbReference type="Gene3D" id="2.160.10.10">
    <property type="entry name" value="Hexapeptide repeat proteins"/>
    <property type="match status" value="1"/>
</dbReference>
<dbReference type="HOGENOM" id="CLU_1192828_0_0_4"/>
<evidence type="ECO:0000256" key="2">
    <source>
        <dbReference type="SAM" id="Phobius"/>
    </source>
</evidence>
<dbReference type="InterPro" id="IPR001451">
    <property type="entry name" value="Hexapep"/>
</dbReference>
<proteinExistence type="inferred from homology"/>
<dbReference type="EMBL" id="CR555306">
    <property type="protein sequence ID" value="CAI10206.1"/>
    <property type="molecule type" value="Genomic_DNA"/>
</dbReference>
<accession>Q5NXK8</accession>
<dbReference type="SUPFAM" id="SSF51161">
    <property type="entry name" value="Trimeric LpxA-like enzymes"/>
    <property type="match status" value="1"/>
</dbReference>
<sequence length="190" mass="20129">MGDFRGIAVVAAAAVFLVAYGITAYRLFLWLLPLPEGDIPRGSLSEFIYHVYLLFFLILFYPIMRSGAVPVPILRLIYLALGARLGENTYSSGIILDPIFVEIGSNSIVGQFALLVPHVIEGDKLAHYPIRIGNDVTIGAHSCVLAGVTIGDGAIVATGAVVSKGTRIGPGEVWGGVPARRLKAGVGPDE</sequence>
<dbReference type="STRING" id="76114.ebA7197"/>
<gene>
    <name evidence="3" type="ORF">ebA7197</name>
</gene>
<name>Q5NXK8_AROAE</name>